<comment type="caution">
    <text evidence="1">The sequence shown here is derived from an EMBL/GenBank/DDBJ whole genome shotgun (WGS) entry which is preliminary data.</text>
</comment>
<name>A0A2G1VMR6_9FLAO</name>
<dbReference type="Proteomes" id="UP000229433">
    <property type="component" value="Unassembled WGS sequence"/>
</dbReference>
<reference evidence="1 2" key="1">
    <citation type="submission" date="2017-08" db="EMBL/GenBank/DDBJ databases">
        <title>The whole genome shortgun sequences of strain Leeuwenhoekiella nanhaiensis G18 from the South China Sea.</title>
        <authorList>
            <person name="Liu Q."/>
        </authorList>
    </citation>
    <scope>NUCLEOTIDE SEQUENCE [LARGE SCALE GENOMIC DNA]</scope>
    <source>
        <strain evidence="1 2">G18</strain>
    </source>
</reference>
<dbReference type="AlphaFoldDB" id="A0A2G1VMR6"/>
<evidence type="ECO:0000313" key="2">
    <source>
        <dbReference type="Proteomes" id="UP000229433"/>
    </source>
</evidence>
<dbReference type="EMBL" id="NQXA01000021">
    <property type="protein sequence ID" value="PHQ28067.1"/>
    <property type="molecule type" value="Genomic_DNA"/>
</dbReference>
<keyword evidence="2" id="KW-1185">Reference proteome</keyword>
<proteinExistence type="predicted"/>
<dbReference type="OrthoDB" id="1447562at2"/>
<sequence>MIFKSKNIQILISFVLIVAVFAFKVADLHKYVHDKDDLNNHHCELCLLSQKQKNQSDFFLPEAYSGLEHTAVAISDLQKSFFYTFRKNIPVLTGKSLNKAPPYPSV</sequence>
<accession>A0A2G1VMR6</accession>
<organism evidence="1 2">
    <name type="scientific">Leeuwenhoekiella nanhaiensis</name>
    <dbReference type="NCBI Taxonomy" id="1655491"/>
    <lineage>
        <taxon>Bacteria</taxon>
        <taxon>Pseudomonadati</taxon>
        <taxon>Bacteroidota</taxon>
        <taxon>Flavobacteriia</taxon>
        <taxon>Flavobacteriales</taxon>
        <taxon>Flavobacteriaceae</taxon>
        <taxon>Leeuwenhoekiella</taxon>
    </lineage>
</organism>
<evidence type="ECO:0000313" key="1">
    <source>
        <dbReference type="EMBL" id="PHQ28067.1"/>
    </source>
</evidence>
<protein>
    <recommendedName>
        <fullName evidence="3">DUF2607 family protein</fullName>
    </recommendedName>
</protein>
<dbReference type="RefSeq" id="WP_099647458.1">
    <property type="nucleotide sequence ID" value="NZ_KZ319301.1"/>
</dbReference>
<gene>
    <name evidence="1" type="ORF">CJ305_16755</name>
</gene>
<evidence type="ECO:0008006" key="3">
    <source>
        <dbReference type="Google" id="ProtNLM"/>
    </source>
</evidence>